<dbReference type="Pfam" id="PF23468">
    <property type="entry name" value="ARC6"/>
    <property type="match status" value="1"/>
</dbReference>
<dbReference type="PROSITE" id="PS50076">
    <property type="entry name" value="DNAJ_2"/>
    <property type="match status" value="1"/>
</dbReference>
<evidence type="ECO:0000256" key="2">
    <source>
        <dbReference type="SAM" id="Phobius"/>
    </source>
</evidence>
<feature type="compositionally biased region" description="Polar residues" evidence="1">
    <location>
        <begin position="530"/>
        <end position="551"/>
    </location>
</feature>
<dbReference type="InterPro" id="IPR025344">
    <property type="entry name" value="CDP1-like_IMS"/>
</dbReference>
<keyword evidence="2" id="KW-0472">Membrane</keyword>
<evidence type="ECO:0000256" key="1">
    <source>
        <dbReference type="SAM" id="MobiDB-lite"/>
    </source>
</evidence>
<keyword evidence="2" id="KW-0812">Transmembrane</keyword>
<dbReference type="Pfam" id="PF13355">
    <property type="entry name" value="ARC6-like_IMS"/>
    <property type="match status" value="1"/>
</dbReference>
<dbReference type="Gene3D" id="1.10.287.110">
    <property type="entry name" value="DnaJ domain"/>
    <property type="match status" value="1"/>
</dbReference>
<accession>A0A0C1VCR2</accession>
<dbReference type="InterPro" id="IPR058032">
    <property type="entry name" value="CDP1-like_a_solenoid_1"/>
</dbReference>
<dbReference type="EMBL" id="JTHE02000003">
    <property type="protein sequence ID" value="NEV69326.1"/>
    <property type="molecule type" value="Genomic_DNA"/>
</dbReference>
<sequence length="778" mass="85448">MRIPLDYYRILGLPIQATPEQLKQAHRDRTLQLPRREYSEIAIESRKSLIDEAYRLLADVEQRQSYDAQFLARTYTPSALEAFKSVHAEGEAAEFNPQMGEETLRSLAADNTPAPTLEPYTPTVEISNDQFVGALLILLELGEYEQAIRLGRPFMANGSDTLADGRYGEPARVKGDVVLSLALACLELGREQWQQNQYENAAESLDTGLTLLVQENNFPAIQAELRSDLDKLRPYRVLELVARPLEQTAERRQGFQLLKAMLQDRGGIDGAGDDRSGLSTDDFLRFIQQLRGYLTAAEQQEIFEKEARRPSAVATYLAVYALLARGFSFHQPALVRRAKQLLQQVGTRQDVHLEQAVCALLLGQAEEAGHALELSQEYEPLAFIREHSQGAPDLLPGLCLYAERWLREEVFTHFRDLTDQQTALKDYFADPQVQSFLETMPVAPASPPSTSVPLYTSERPDLSVAADEVLPQSAFAAASMSGQANAASANPDASLAQGLTFVDEKLAKAGAAETLGTNLEHDLSVAERVSQLSPDGQLQGSQAKPRSTGAASNGYRPSAQVVSPPPAQPSRSTPPSTPSSPSRSPRWGRLAVVVIVGLLAMGTLGVVTVRALAWIGGLFSGPKIQQPALNISLSTPPISLPEAPSPEATIGVTDIAERTITNWLEAKRLAMGPEHNIAVLETALVDPVLTQWQNRAAGGERDNWYYTFEHSVNVISVEPDDPTAEAITVEAEVNEVAEFFELGARNDTLSYDTNLTMRYELVREGDDWYVRDMAEVGE</sequence>
<proteinExistence type="predicted"/>
<feature type="compositionally biased region" description="Low complexity" evidence="1">
    <location>
        <begin position="569"/>
        <end position="585"/>
    </location>
</feature>
<dbReference type="AlphaFoldDB" id="A0A0C1VCR2"/>
<dbReference type="InterPro" id="IPR001623">
    <property type="entry name" value="DnaJ_domain"/>
</dbReference>
<protein>
    <submittedName>
        <fullName evidence="3">DUF4101 domain-containing protein</fullName>
    </submittedName>
</protein>
<dbReference type="CDD" id="cd06257">
    <property type="entry name" value="DnaJ"/>
    <property type="match status" value="1"/>
</dbReference>
<name>A0A0C1VCR2_9CYAN</name>
<dbReference type="InterPro" id="IPR057137">
    <property type="entry name" value="CDP1-like_a_solenoid_2"/>
</dbReference>
<evidence type="ECO:0000313" key="3">
    <source>
        <dbReference type="EMBL" id="NEV69326.1"/>
    </source>
</evidence>
<keyword evidence="2" id="KW-1133">Transmembrane helix</keyword>
<dbReference type="PANTHER" id="PTHR33925:SF1">
    <property type="entry name" value="PROTEIN ACCUMULATION AND REPLICATION OF CHLOROPLASTS 6, CHLOROPLASTIC"/>
    <property type="match status" value="1"/>
</dbReference>
<dbReference type="Pfam" id="PF00226">
    <property type="entry name" value="DnaJ"/>
    <property type="match status" value="1"/>
</dbReference>
<dbReference type="InterPro" id="IPR044685">
    <property type="entry name" value="CPD1-like"/>
</dbReference>
<gene>
    <name evidence="3" type="ORF">QQ91_019710</name>
</gene>
<reference evidence="3" key="3">
    <citation type="submission" date="2020-02" db="EMBL/GenBank/DDBJ databases">
        <authorList>
            <person name="Sarangi A.N."/>
            <person name="Ghosh S."/>
            <person name="Mukherjee M."/>
            <person name="Tripathy S."/>
        </authorList>
    </citation>
    <scope>NUCLEOTIDE SEQUENCE</scope>
    <source>
        <strain evidence="3">BDU141951</strain>
    </source>
</reference>
<reference evidence="3" key="1">
    <citation type="submission" date="2014-11" db="EMBL/GenBank/DDBJ databases">
        <authorList>
            <person name="Malar M.C."/>
            <person name="Sen D."/>
            <person name="Tripathy S."/>
        </authorList>
    </citation>
    <scope>NUCLEOTIDE SEQUENCE</scope>
    <source>
        <strain evidence="3">BDU141951</strain>
    </source>
</reference>
<dbReference type="InterPro" id="IPR036869">
    <property type="entry name" value="J_dom_sf"/>
</dbReference>
<dbReference type="SUPFAM" id="SSF46565">
    <property type="entry name" value="Chaperone J-domain"/>
    <property type="match status" value="1"/>
</dbReference>
<feature type="region of interest" description="Disordered" evidence="1">
    <location>
        <begin position="527"/>
        <end position="585"/>
    </location>
</feature>
<dbReference type="PANTHER" id="PTHR33925">
    <property type="entry name" value="PLASTID DIVISION PROTEIN CDP1, CHLOROPLASTIC-RELATED"/>
    <property type="match status" value="1"/>
</dbReference>
<comment type="caution">
    <text evidence="3">The sequence shown here is derived from an EMBL/GenBank/DDBJ whole genome shotgun (WGS) entry which is preliminary data.</text>
</comment>
<dbReference type="Pfam" id="PF25515">
    <property type="entry name" value="Arm_PDR"/>
    <property type="match status" value="1"/>
</dbReference>
<feature type="transmembrane region" description="Helical" evidence="2">
    <location>
        <begin position="587"/>
        <end position="613"/>
    </location>
</feature>
<organism evidence="3">
    <name type="scientific">Lyngbya confervoides BDU141951</name>
    <dbReference type="NCBI Taxonomy" id="1574623"/>
    <lineage>
        <taxon>Bacteria</taxon>
        <taxon>Bacillati</taxon>
        <taxon>Cyanobacteriota</taxon>
        <taxon>Cyanophyceae</taxon>
        <taxon>Oscillatoriophycideae</taxon>
        <taxon>Oscillatoriales</taxon>
        <taxon>Microcoleaceae</taxon>
        <taxon>Lyngbya</taxon>
    </lineage>
</organism>
<reference evidence="3" key="2">
    <citation type="journal article" date="2015" name="Genome Announc.">
        <title>Draft Genome Sequence of Filamentous Marine Cyanobacterium Lyngbya confervoides Strain BDU141951.</title>
        <authorList>
            <person name="Chandrababunaidu M.M."/>
            <person name="Sen D."/>
            <person name="Tripathy S."/>
        </authorList>
    </citation>
    <scope>NUCLEOTIDE SEQUENCE</scope>
    <source>
        <strain evidence="3">BDU141951</strain>
    </source>
</reference>